<dbReference type="InterPro" id="IPR040618">
    <property type="entry name" value="Pre-Nudix"/>
</dbReference>
<dbReference type="EMBL" id="BMYX01000023">
    <property type="protein sequence ID" value="GGY26690.1"/>
    <property type="molecule type" value="Genomic_DNA"/>
</dbReference>
<keyword evidence="1" id="KW-0378">Hydrolase</keyword>
<dbReference type="Proteomes" id="UP000645257">
    <property type="component" value="Unassembled WGS sequence"/>
</dbReference>
<dbReference type="Gene3D" id="3.90.79.10">
    <property type="entry name" value="Nucleoside Triphosphate Pyrophosphohydrolase"/>
    <property type="match status" value="1"/>
</dbReference>
<sequence>MLTVQHDSHGGVTIQAGTLMISAVDFARELSDSLAEWEREGVRTVWLEVDAGQSRLIPVALCLGFSFRHCRPDRLTLARNLVEGSGLPEAATHTVSVVSVVLNGDGEVLTVPEHGDAGDLPGHFRLPGGTLAQGELLAQSAVRHVFETTDVRADFVGLIGLRHQPGEGGPPRLCAVCLLHPLDAGIRSDRTRIAAARWVAADACLAREDTDHSLRSVLGAALAGRPLSPVTVAPDGERDEECYLPRLQG</sequence>
<dbReference type="Pfam" id="PF18290">
    <property type="entry name" value="Nudix_hydro"/>
    <property type="match status" value="1"/>
</dbReference>
<dbReference type="PANTHER" id="PTHR13994:SF13">
    <property type="entry name" value="FI03680P"/>
    <property type="match status" value="1"/>
</dbReference>
<gene>
    <name evidence="3" type="ORF">GCM10011289_32820</name>
</gene>
<dbReference type="PROSITE" id="PS51462">
    <property type="entry name" value="NUDIX"/>
    <property type="match status" value="1"/>
</dbReference>
<dbReference type="GO" id="GO:0051287">
    <property type="term" value="F:NAD binding"/>
    <property type="evidence" value="ECO:0007669"/>
    <property type="project" value="TreeGrafter"/>
</dbReference>
<accession>A0A918UBS7</accession>
<evidence type="ECO:0000313" key="4">
    <source>
        <dbReference type="Proteomes" id="UP000645257"/>
    </source>
</evidence>
<dbReference type="RefSeq" id="WP_189536337.1">
    <property type="nucleotide sequence ID" value="NZ_BMYX01000023.1"/>
</dbReference>
<dbReference type="InterPro" id="IPR000086">
    <property type="entry name" value="NUDIX_hydrolase_dom"/>
</dbReference>
<dbReference type="InterPro" id="IPR003293">
    <property type="entry name" value="Nudix_hydrolase6-like"/>
</dbReference>
<dbReference type="Pfam" id="PF00293">
    <property type="entry name" value="NUDIX"/>
    <property type="match status" value="1"/>
</dbReference>
<reference evidence="3" key="1">
    <citation type="journal article" date="2014" name="Int. J. Syst. Evol. Microbiol.">
        <title>Complete genome sequence of Corynebacterium casei LMG S-19264T (=DSM 44701T), isolated from a smear-ripened cheese.</title>
        <authorList>
            <consortium name="US DOE Joint Genome Institute (JGI-PGF)"/>
            <person name="Walter F."/>
            <person name="Albersmeier A."/>
            <person name="Kalinowski J."/>
            <person name="Ruckert C."/>
        </authorList>
    </citation>
    <scope>NUCLEOTIDE SEQUENCE</scope>
    <source>
        <strain evidence="3">KCTC 32182</strain>
    </source>
</reference>
<keyword evidence="4" id="KW-1185">Reference proteome</keyword>
<organism evidence="3 4">
    <name type="scientific">Paludibacterium paludis</name>
    <dbReference type="NCBI Taxonomy" id="1225769"/>
    <lineage>
        <taxon>Bacteria</taxon>
        <taxon>Pseudomonadati</taxon>
        <taxon>Pseudomonadota</taxon>
        <taxon>Betaproteobacteria</taxon>
        <taxon>Neisseriales</taxon>
        <taxon>Chromobacteriaceae</taxon>
        <taxon>Paludibacterium</taxon>
    </lineage>
</organism>
<dbReference type="PANTHER" id="PTHR13994">
    <property type="entry name" value="NUDIX HYDROLASE RELATED"/>
    <property type="match status" value="1"/>
</dbReference>
<dbReference type="InterPro" id="IPR015797">
    <property type="entry name" value="NUDIX_hydrolase-like_dom_sf"/>
</dbReference>
<evidence type="ECO:0000259" key="2">
    <source>
        <dbReference type="PROSITE" id="PS51462"/>
    </source>
</evidence>
<protein>
    <recommendedName>
        <fullName evidence="2">Nudix hydrolase domain-containing protein</fullName>
    </recommendedName>
</protein>
<feature type="domain" description="Nudix hydrolase" evidence="2">
    <location>
        <begin position="92"/>
        <end position="222"/>
    </location>
</feature>
<reference evidence="3" key="2">
    <citation type="submission" date="2020-09" db="EMBL/GenBank/DDBJ databases">
        <authorList>
            <person name="Sun Q."/>
            <person name="Kim S."/>
        </authorList>
    </citation>
    <scope>NUCLEOTIDE SEQUENCE</scope>
    <source>
        <strain evidence="3">KCTC 32182</strain>
    </source>
</reference>
<name>A0A918UBS7_9NEIS</name>
<dbReference type="AlphaFoldDB" id="A0A918UBS7"/>
<dbReference type="Gene3D" id="3.40.630.30">
    <property type="match status" value="1"/>
</dbReference>
<evidence type="ECO:0000313" key="3">
    <source>
        <dbReference type="EMBL" id="GGY26690.1"/>
    </source>
</evidence>
<dbReference type="SUPFAM" id="SSF55811">
    <property type="entry name" value="Nudix"/>
    <property type="match status" value="1"/>
</dbReference>
<proteinExistence type="predicted"/>
<dbReference type="GO" id="GO:0047631">
    <property type="term" value="F:ADP-ribose diphosphatase activity"/>
    <property type="evidence" value="ECO:0007669"/>
    <property type="project" value="TreeGrafter"/>
</dbReference>
<dbReference type="GO" id="GO:0035529">
    <property type="term" value="F:NADH pyrophosphatase activity"/>
    <property type="evidence" value="ECO:0007669"/>
    <property type="project" value="TreeGrafter"/>
</dbReference>
<comment type="caution">
    <text evidence="3">The sequence shown here is derived from an EMBL/GenBank/DDBJ whole genome shotgun (WGS) entry which is preliminary data.</text>
</comment>
<evidence type="ECO:0000256" key="1">
    <source>
        <dbReference type="ARBA" id="ARBA00022801"/>
    </source>
</evidence>